<dbReference type="KEGG" id="cavi:CAV_0624"/>
<protein>
    <submittedName>
        <fullName evidence="1">Uncharacterized protein</fullName>
    </submittedName>
</protein>
<accession>A0A222MX97</accession>
<name>A0A222MX97_9BACT</name>
<proteinExistence type="predicted"/>
<keyword evidence="2" id="KW-1185">Reference proteome</keyword>
<dbReference type="OrthoDB" id="5363759at2"/>
<dbReference type="RefSeq" id="WP_148131216.1">
    <property type="nucleotide sequence ID" value="NZ_CP022347.1"/>
</dbReference>
<reference evidence="1 2" key="1">
    <citation type="submission" date="2017-07" db="EMBL/GenBank/DDBJ databases">
        <title>Analysis of two Campylobacter avium genomes and identification of a novel hippuricase gene.</title>
        <authorList>
            <person name="Miller W.G."/>
            <person name="Chapman M.H."/>
            <person name="Yee E."/>
            <person name="Revez J."/>
            <person name="Bono J.L."/>
            <person name="Rossi M."/>
        </authorList>
    </citation>
    <scope>NUCLEOTIDE SEQUENCE [LARGE SCALE GENOMIC DNA]</scope>
    <source>
        <strain evidence="1 2">LMG 24591</strain>
    </source>
</reference>
<organism evidence="1 2">
    <name type="scientific">Campylobacter avium LMG 24591</name>
    <dbReference type="NCBI Taxonomy" id="522484"/>
    <lineage>
        <taxon>Bacteria</taxon>
        <taxon>Pseudomonadati</taxon>
        <taxon>Campylobacterota</taxon>
        <taxon>Epsilonproteobacteria</taxon>
        <taxon>Campylobacterales</taxon>
        <taxon>Campylobacteraceae</taxon>
        <taxon>Campylobacter</taxon>
    </lineage>
</organism>
<dbReference type="AlphaFoldDB" id="A0A222MX97"/>
<sequence>MKKAFSLLEAILSLALFSLLLILFSKPLMSISDFYSKHKILTHKQVNANLALLFIDKILQDCIELSLSNSGFSCLKRDFDNVLLQRNSQFFIGYSGLLLQDANLSFYSPKSLLLDKNSNPSVLLNQQTLHNFKKDNLLFYSLKDKSLYEAKILDKERILFLKDSFEGFYVLLDAKLTFRLSGKELIYEYEADNKLFSSILLDEVESFELRKENAMYELKICAKDFCISKWSLSA</sequence>
<dbReference type="Proteomes" id="UP000201169">
    <property type="component" value="Chromosome"/>
</dbReference>
<evidence type="ECO:0000313" key="2">
    <source>
        <dbReference type="Proteomes" id="UP000201169"/>
    </source>
</evidence>
<gene>
    <name evidence="1" type="ORF">CAV_0624</name>
</gene>
<evidence type="ECO:0000313" key="1">
    <source>
        <dbReference type="EMBL" id="ASQ30290.1"/>
    </source>
</evidence>
<dbReference type="EMBL" id="CP022347">
    <property type="protein sequence ID" value="ASQ30290.1"/>
    <property type="molecule type" value="Genomic_DNA"/>
</dbReference>